<organism evidence="4 5">
    <name type="scientific">Scandinavium goeteborgense</name>
    <dbReference type="NCBI Taxonomy" id="1851514"/>
    <lineage>
        <taxon>Bacteria</taxon>
        <taxon>Pseudomonadati</taxon>
        <taxon>Pseudomonadota</taxon>
        <taxon>Gammaproteobacteria</taxon>
        <taxon>Enterobacterales</taxon>
        <taxon>Enterobacteriaceae</taxon>
        <taxon>Scandinavium</taxon>
    </lineage>
</organism>
<dbReference type="SUPFAM" id="SSF111384">
    <property type="entry name" value="OmpH-like"/>
    <property type="match status" value="1"/>
</dbReference>
<proteinExistence type="predicted"/>
<dbReference type="InterPro" id="IPR024930">
    <property type="entry name" value="Skp_dom_sf"/>
</dbReference>
<feature type="signal peptide" evidence="3">
    <location>
        <begin position="1"/>
        <end position="20"/>
    </location>
</feature>
<dbReference type="InterPro" id="IPR005632">
    <property type="entry name" value="Chaperone_Skp"/>
</dbReference>
<comment type="caution">
    <text evidence="4">The sequence shown here is derived from an EMBL/GenBank/DDBJ whole genome shotgun (WGS) entry which is preliminary data.</text>
</comment>
<evidence type="ECO:0000256" key="2">
    <source>
        <dbReference type="SAM" id="MobiDB-lite"/>
    </source>
</evidence>
<dbReference type="Gene3D" id="3.30.910.20">
    <property type="entry name" value="Skp domain"/>
    <property type="match status" value="1"/>
</dbReference>
<evidence type="ECO:0000313" key="5">
    <source>
        <dbReference type="Proteomes" id="UP000295530"/>
    </source>
</evidence>
<dbReference type="SMART" id="SM00935">
    <property type="entry name" value="OmpH"/>
    <property type="match status" value="1"/>
</dbReference>
<dbReference type="GO" id="GO:0051082">
    <property type="term" value="F:unfolded protein binding"/>
    <property type="evidence" value="ECO:0007669"/>
    <property type="project" value="InterPro"/>
</dbReference>
<keyword evidence="3" id="KW-0732">Signal</keyword>
<feature type="chain" id="PRO_5020835480" description="Chaperone protein Skp" evidence="3">
    <location>
        <begin position="21"/>
        <end position="184"/>
    </location>
</feature>
<dbReference type="RefSeq" id="WP_166665252.1">
    <property type="nucleotide sequence ID" value="NZ_SNVX01000024.1"/>
</dbReference>
<dbReference type="EMBL" id="SNVX01000024">
    <property type="protein sequence ID" value="TDN49121.1"/>
    <property type="molecule type" value="Genomic_DNA"/>
</dbReference>
<dbReference type="PROSITE" id="PS51257">
    <property type="entry name" value="PROKAR_LIPOPROTEIN"/>
    <property type="match status" value="1"/>
</dbReference>
<dbReference type="AlphaFoldDB" id="A0A4R6DV86"/>
<reference evidence="4 5" key="1">
    <citation type="submission" date="2019-03" db="EMBL/GenBank/DDBJ databases">
        <title>Genomic analyses of the natural microbiome of Caenorhabditis elegans.</title>
        <authorList>
            <person name="Samuel B."/>
        </authorList>
    </citation>
    <scope>NUCLEOTIDE SEQUENCE [LARGE SCALE GENOMIC DNA]</scope>
    <source>
        <strain evidence="4 5">BIGb0156</strain>
    </source>
</reference>
<accession>A0A4R6DV86</accession>
<evidence type="ECO:0000256" key="3">
    <source>
        <dbReference type="SAM" id="SignalP"/>
    </source>
</evidence>
<evidence type="ECO:0000256" key="1">
    <source>
        <dbReference type="ARBA" id="ARBA00018026"/>
    </source>
</evidence>
<dbReference type="Proteomes" id="UP000295530">
    <property type="component" value="Unassembled WGS sequence"/>
</dbReference>
<name>A0A4R6DV86_SCAGO</name>
<keyword evidence="5" id="KW-1185">Reference proteome</keyword>
<evidence type="ECO:0000313" key="4">
    <source>
        <dbReference type="EMBL" id="TDN49121.1"/>
    </source>
</evidence>
<gene>
    <name evidence="4" type="ORF">EC847_12410</name>
</gene>
<protein>
    <recommendedName>
        <fullName evidence="1">Chaperone protein Skp</fullName>
    </recommendedName>
</protein>
<feature type="region of interest" description="Disordered" evidence="2">
    <location>
        <begin position="164"/>
        <end position="184"/>
    </location>
</feature>
<sequence length="184" mass="19609">MQKKTAILALAATIALGGLAGCDQKKTATPEIGVVDIGKVLKDSAIGKQEIEHDKQVQAVLIKANDEAKKGYAALSADEQKKASDADAQILNRQWLAEQKAARQASLAAIVKAVDAYRQEKKLPLIVDNQNVISSDAKLDVTADIITRIEKTQVTYGDLPTITVKKPDATASETPAEPAPKDNP</sequence>